<dbReference type="InterPro" id="IPR002293">
    <property type="entry name" value="AA/rel_permease1"/>
</dbReference>
<keyword evidence="5 6" id="KW-0472">Membrane</keyword>
<dbReference type="PANTHER" id="PTHR42770:SF11">
    <property type="entry name" value="INNER MEMBRANE TRANSPORT PROTEIN YBAT"/>
    <property type="match status" value="1"/>
</dbReference>
<dbReference type="InterPro" id="IPR050367">
    <property type="entry name" value="APC_superfamily"/>
</dbReference>
<feature type="transmembrane region" description="Helical" evidence="6">
    <location>
        <begin position="55"/>
        <end position="75"/>
    </location>
</feature>
<evidence type="ECO:0000256" key="6">
    <source>
        <dbReference type="SAM" id="Phobius"/>
    </source>
</evidence>
<proteinExistence type="predicted"/>
<evidence type="ECO:0000256" key="2">
    <source>
        <dbReference type="ARBA" id="ARBA00022475"/>
    </source>
</evidence>
<feature type="transmembrane region" description="Helical" evidence="6">
    <location>
        <begin position="207"/>
        <end position="224"/>
    </location>
</feature>
<reference evidence="7" key="1">
    <citation type="submission" date="2020-05" db="EMBL/GenBank/DDBJ databases">
        <authorList>
            <person name="Chiriac C."/>
            <person name="Salcher M."/>
            <person name="Ghai R."/>
            <person name="Kavagutti S V."/>
        </authorList>
    </citation>
    <scope>NUCLEOTIDE SEQUENCE</scope>
</reference>
<evidence type="ECO:0000256" key="5">
    <source>
        <dbReference type="ARBA" id="ARBA00023136"/>
    </source>
</evidence>
<comment type="subcellular location">
    <subcellularLocation>
        <location evidence="1">Cell membrane</location>
        <topology evidence="1">Multi-pass membrane protein</topology>
    </subcellularLocation>
</comment>
<feature type="transmembrane region" description="Helical" evidence="6">
    <location>
        <begin position="168"/>
        <end position="187"/>
    </location>
</feature>
<feature type="transmembrane region" description="Helical" evidence="6">
    <location>
        <begin position="287"/>
        <end position="307"/>
    </location>
</feature>
<accession>A0A6J7LHP7</accession>
<dbReference type="GO" id="GO:0022857">
    <property type="term" value="F:transmembrane transporter activity"/>
    <property type="evidence" value="ECO:0007669"/>
    <property type="project" value="InterPro"/>
</dbReference>
<feature type="transmembrane region" description="Helical" evidence="6">
    <location>
        <begin position="442"/>
        <end position="465"/>
    </location>
</feature>
<dbReference type="Pfam" id="PF13520">
    <property type="entry name" value="AA_permease_2"/>
    <property type="match status" value="1"/>
</dbReference>
<feature type="transmembrane region" description="Helical" evidence="6">
    <location>
        <begin position="137"/>
        <end position="156"/>
    </location>
</feature>
<sequence length="607" mass="63829">MSKPDRPTDPVTTVRATGLSLTQAVAVGVNTTSPAYSLAAILAPMALLVGYSTPVVLIVSFVPMALTSLAFMYLNRRDPDCGTTFSWVSRALGAKPGFIAGWTIAACGVLVLGSLSQTAVEYGFRTVGLVNLAENRLLVIGCAAALIMAMVVLSIVGSDWSARFQTLISFAQIGILLVFALGVGRVVLSEGLPEFTTAWINPLDRGVESLVSAMLLGVFAFWGWEAATNLAEECRRPTDAGKAGVLSTLILLGTYVLVAITVVMYLGRSDFYPVGESGLVMVDMSGVALGPLAVLVLLAVFISALASTQSTMVPGSRAMLSMARRGALPASLGRMHPRFKTPWVALMTTGVIAATWFVIVNLLSETAMLDTLSALGTLVAFYYSITGIACVVYYRRHVVGSLKGFILVGLGPLLGSLGLIIILIVGIQTLTTAANDGSGSRILGLAAPVAFAVFILILGLVAMGWRMLRAGGFFQSRPQVANAMQSPFVLPSERPIPAGGILVDCNHSLEFIIASIDAAGLDSLPAGTPVYLVAGIAPPELMGDEDRAVHDALIDDASQLFLHVQRYLKGIGITRTIPLYEDSDAANSLLLAAEQAQPTRTVSGHRA</sequence>
<dbReference type="Gene3D" id="1.20.1740.10">
    <property type="entry name" value="Amino acid/polyamine transporter I"/>
    <property type="match status" value="1"/>
</dbReference>
<keyword evidence="4 6" id="KW-1133">Transmembrane helix</keyword>
<keyword evidence="3 6" id="KW-0812">Transmembrane</keyword>
<feature type="transmembrane region" description="Helical" evidence="6">
    <location>
        <begin position="406"/>
        <end position="430"/>
    </location>
</feature>
<dbReference type="PANTHER" id="PTHR42770">
    <property type="entry name" value="AMINO ACID TRANSPORTER-RELATED"/>
    <property type="match status" value="1"/>
</dbReference>
<protein>
    <submittedName>
        <fullName evidence="7">Unannotated protein</fullName>
    </submittedName>
</protein>
<evidence type="ECO:0000256" key="1">
    <source>
        <dbReference type="ARBA" id="ARBA00004651"/>
    </source>
</evidence>
<feature type="transmembrane region" description="Helical" evidence="6">
    <location>
        <begin position="96"/>
        <end position="117"/>
    </location>
</feature>
<organism evidence="7">
    <name type="scientific">freshwater metagenome</name>
    <dbReference type="NCBI Taxonomy" id="449393"/>
    <lineage>
        <taxon>unclassified sequences</taxon>
        <taxon>metagenomes</taxon>
        <taxon>ecological metagenomes</taxon>
    </lineage>
</organism>
<keyword evidence="2" id="KW-1003">Cell membrane</keyword>
<feature type="transmembrane region" description="Helical" evidence="6">
    <location>
        <begin position="245"/>
        <end position="267"/>
    </location>
</feature>
<evidence type="ECO:0000313" key="7">
    <source>
        <dbReference type="EMBL" id="CAB4967687.1"/>
    </source>
</evidence>
<dbReference type="AlphaFoldDB" id="A0A6J7LHP7"/>
<feature type="transmembrane region" description="Helical" evidence="6">
    <location>
        <begin position="375"/>
        <end position="394"/>
    </location>
</feature>
<evidence type="ECO:0000256" key="4">
    <source>
        <dbReference type="ARBA" id="ARBA00022989"/>
    </source>
</evidence>
<evidence type="ECO:0000256" key="3">
    <source>
        <dbReference type="ARBA" id="ARBA00022692"/>
    </source>
</evidence>
<gene>
    <name evidence="7" type="ORF">UFOPK3772_03011</name>
</gene>
<feature type="transmembrane region" description="Helical" evidence="6">
    <location>
        <begin position="343"/>
        <end position="363"/>
    </location>
</feature>
<name>A0A6J7LHP7_9ZZZZ</name>
<dbReference type="GO" id="GO:0005886">
    <property type="term" value="C:plasma membrane"/>
    <property type="evidence" value="ECO:0007669"/>
    <property type="project" value="UniProtKB-SubCell"/>
</dbReference>
<dbReference type="EMBL" id="CAFBNE010000146">
    <property type="protein sequence ID" value="CAB4967687.1"/>
    <property type="molecule type" value="Genomic_DNA"/>
</dbReference>